<evidence type="ECO:0000313" key="3">
    <source>
        <dbReference type="Proteomes" id="UP000321578"/>
    </source>
</evidence>
<dbReference type="RefSeq" id="WP_147085679.1">
    <property type="nucleotide sequence ID" value="NZ_VORM01000004.1"/>
</dbReference>
<proteinExistence type="predicted"/>
<dbReference type="Proteomes" id="UP000321578">
    <property type="component" value="Unassembled WGS sequence"/>
</dbReference>
<dbReference type="Pfam" id="PF00583">
    <property type="entry name" value="Acetyltransf_1"/>
    <property type="match status" value="1"/>
</dbReference>
<dbReference type="InterPro" id="IPR000182">
    <property type="entry name" value="GNAT_dom"/>
</dbReference>
<protein>
    <submittedName>
        <fullName evidence="2">GNAT family N-acetyltransferase</fullName>
    </submittedName>
</protein>
<dbReference type="Gene3D" id="3.40.630.30">
    <property type="match status" value="1"/>
</dbReference>
<feature type="domain" description="N-acetyltransferase" evidence="1">
    <location>
        <begin position="10"/>
        <end position="153"/>
    </location>
</feature>
<dbReference type="SUPFAM" id="SSF55729">
    <property type="entry name" value="Acyl-CoA N-acyltransferases (Nat)"/>
    <property type="match status" value="1"/>
</dbReference>
<dbReference type="GO" id="GO:0016747">
    <property type="term" value="F:acyltransferase activity, transferring groups other than amino-acyl groups"/>
    <property type="evidence" value="ECO:0007669"/>
    <property type="project" value="InterPro"/>
</dbReference>
<evidence type="ECO:0000259" key="1">
    <source>
        <dbReference type="PROSITE" id="PS51186"/>
    </source>
</evidence>
<evidence type="ECO:0000313" key="2">
    <source>
        <dbReference type="EMBL" id="TXD90286.1"/>
    </source>
</evidence>
<keyword evidence="2" id="KW-0808">Transferase</keyword>
<comment type="caution">
    <text evidence="2">The sequence shown here is derived from an EMBL/GenBank/DDBJ whole genome shotgun (WGS) entry which is preliminary data.</text>
</comment>
<organism evidence="2 3">
    <name type="scientific">Subsaximicrobium wynnwilliamsii</name>
    <dbReference type="NCBI Taxonomy" id="291179"/>
    <lineage>
        <taxon>Bacteria</taxon>
        <taxon>Pseudomonadati</taxon>
        <taxon>Bacteroidota</taxon>
        <taxon>Flavobacteriia</taxon>
        <taxon>Flavobacteriales</taxon>
        <taxon>Flavobacteriaceae</taxon>
        <taxon>Subsaximicrobium</taxon>
    </lineage>
</organism>
<reference evidence="2 3" key="1">
    <citation type="submission" date="2019-08" db="EMBL/GenBank/DDBJ databases">
        <title>Genomes of Subsaximicrobium wynnwilliamsii strains.</title>
        <authorList>
            <person name="Bowman J.P."/>
        </authorList>
    </citation>
    <scope>NUCLEOTIDE SEQUENCE [LARGE SCALE GENOMIC DNA]</scope>
    <source>
        <strain evidence="2 3">2-80-2</strain>
    </source>
</reference>
<dbReference type="PROSITE" id="PS51186">
    <property type="entry name" value="GNAT"/>
    <property type="match status" value="1"/>
</dbReference>
<dbReference type="AlphaFoldDB" id="A0A5C6ZK01"/>
<dbReference type="EMBL" id="VORO01000004">
    <property type="protein sequence ID" value="TXD90286.1"/>
    <property type="molecule type" value="Genomic_DNA"/>
</dbReference>
<sequence length="153" mass="17108">MDSKIINETFFVKDISAKDTYAVRHPVLRAGKPMESCVFSNDDLETTFHYGLLKGSKLIGVASYFKNGNASFSEVKQYQLRGMAILENFQGQKLGDLLLKETEQMMALKSVARIWCNARVSAAGFYTKNGYSIIGTAFEIPEVGMHYVMTKVV</sequence>
<accession>A0A5C6ZK01</accession>
<name>A0A5C6ZK01_9FLAO</name>
<dbReference type="InterPro" id="IPR016181">
    <property type="entry name" value="Acyl_CoA_acyltransferase"/>
</dbReference>
<dbReference type="CDD" id="cd04301">
    <property type="entry name" value="NAT_SF"/>
    <property type="match status" value="1"/>
</dbReference>
<keyword evidence="3" id="KW-1185">Reference proteome</keyword>
<gene>
    <name evidence="2" type="ORF">ESY86_06000</name>
</gene>
<dbReference type="OrthoDB" id="2352823at2"/>